<comment type="caution">
    <text evidence="1">The sequence shown here is derived from an EMBL/GenBank/DDBJ whole genome shotgun (WGS) entry which is preliminary data.</text>
</comment>
<dbReference type="EMBL" id="LAZR01013147">
    <property type="protein sequence ID" value="KKM23324.1"/>
    <property type="molecule type" value="Genomic_DNA"/>
</dbReference>
<name>A0A0F9ITM4_9ZZZZ</name>
<dbReference type="PANTHER" id="PTHR37515:SF2">
    <property type="entry name" value="YALI0C09240P"/>
    <property type="match status" value="1"/>
</dbReference>
<dbReference type="PANTHER" id="PTHR37515">
    <property type="entry name" value="YALI0C09240P"/>
    <property type="match status" value="1"/>
</dbReference>
<dbReference type="AlphaFoldDB" id="A0A0F9ITM4"/>
<sequence length="155" mass="18159">MENNSFTRRMQHFYPGKEIFEIFYNSVEGKQCANVVQYKEQVILDALDKPKELLIKDKTISIRFDYPLTHEVSFEYNKKDGFTRLDLFRCIYEGYIKIYETEKDETGDPGAIEGLYNRKTSKGKFGIWGHYIDELLIEGVVYDSKDKVVELIIGS</sequence>
<protein>
    <submittedName>
        <fullName evidence="1">Uncharacterized protein</fullName>
    </submittedName>
</protein>
<accession>A0A0F9ITM4</accession>
<proteinExistence type="predicted"/>
<evidence type="ECO:0000313" key="1">
    <source>
        <dbReference type="EMBL" id="KKM23324.1"/>
    </source>
</evidence>
<reference evidence="1" key="1">
    <citation type="journal article" date="2015" name="Nature">
        <title>Complex archaea that bridge the gap between prokaryotes and eukaryotes.</title>
        <authorList>
            <person name="Spang A."/>
            <person name="Saw J.H."/>
            <person name="Jorgensen S.L."/>
            <person name="Zaremba-Niedzwiedzka K."/>
            <person name="Martijn J."/>
            <person name="Lind A.E."/>
            <person name="van Eijk R."/>
            <person name="Schleper C."/>
            <person name="Guy L."/>
            <person name="Ettema T.J."/>
        </authorList>
    </citation>
    <scope>NUCLEOTIDE SEQUENCE</scope>
</reference>
<organism evidence="1">
    <name type="scientific">marine sediment metagenome</name>
    <dbReference type="NCBI Taxonomy" id="412755"/>
    <lineage>
        <taxon>unclassified sequences</taxon>
        <taxon>metagenomes</taxon>
        <taxon>ecological metagenomes</taxon>
    </lineage>
</organism>
<gene>
    <name evidence="1" type="ORF">LCGC14_1616360</name>
</gene>